<organism evidence="2 3">
    <name type="scientific">Drosophila hydei</name>
    <name type="common">Fruit fly</name>
    <dbReference type="NCBI Taxonomy" id="7224"/>
    <lineage>
        <taxon>Eukaryota</taxon>
        <taxon>Metazoa</taxon>
        <taxon>Ecdysozoa</taxon>
        <taxon>Arthropoda</taxon>
        <taxon>Hexapoda</taxon>
        <taxon>Insecta</taxon>
        <taxon>Pterygota</taxon>
        <taxon>Neoptera</taxon>
        <taxon>Endopterygota</taxon>
        <taxon>Diptera</taxon>
        <taxon>Brachycera</taxon>
        <taxon>Muscomorpha</taxon>
        <taxon>Ephydroidea</taxon>
        <taxon>Drosophilidae</taxon>
        <taxon>Drosophila</taxon>
    </lineage>
</organism>
<reference evidence="3" key="1">
    <citation type="submission" date="2025-08" db="UniProtKB">
        <authorList>
            <consortium name="RefSeq"/>
        </authorList>
    </citation>
    <scope>IDENTIFICATION</scope>
    <source>
        <strain evidence="3">15085-1641.00</strain>
        <tissue evidence="3">Whole body</tissue>
    </source>
</reference>
<protein>
    <submittedName>
        <fullName evidence="3">Uncharacterized protein LOC111594192</fullName>
    </submittedName>
</protein>
<evidence type="ECO:0000313" key="2">
    <source>
        <dbReference type="Proteomes" id="UP000504633"/>
    </source>
</evidence>
<proteinExistence type="predicted"/>
<feature type="compositionally biased region" description="Basic and acidic residues" evidence="1">
    <location>
        <begin position="14"/>
        <end position="26"/>
    </location>
</feature>
<dbReference type="AlphaFoldDB" id="A0A6J1LIJ9"/>
<dbReference type="KEGG" id="dhe:111594192"/>
<keyword evidence="2" id="KW-1185">Reference proteome</keyword>
<sequence length="160" mass="18666">MEFMFESELSNDSNSHHQETTEESITDEHENLIDEAIKNISRNLRKGDWTYLGRHPEVRAIIRVIVMQAVKEKPKNIFAFAADLFNIKKQKKMKKMINKQLKWVNNLIHKGAWTSVDGSLLFPETSSEDEMRGKCMSTFTRTPEVLEVKNMCREDFKPSC</sequence>
<gene>
    <name evidence="3" type="primary">LOC111594192</name>
</gene>
<accession>A0A6J1LIJ9</accession>
<dbReference type="OrthoDB" id="10249338at2759"/>
<name>A0A6J1LIJ9_DROHY</name>
<dbReference type="InterPro" id="IPR059162">
    <property type="entry name" value="RIIAD1"/>
</dbReference>
<evidence type="ECO:0000256" key="1">
    <source>
        <dbReference type="SAM" id="MobiDB-lite"/>
    </source>
</evidence>
<dbReference type="CDD" id="cd22971">
    <property type="entry name" value="DD_RIIAD1"/>
    <property type="match status" value="1"/>
</dbReference>
<dbReference type="OMA" id="ENFKPSC"/>
<dbReference type="RefSeq" id="XP_023163158.1">
    <property type="nucleotide sequence ID" value="XM_023307390.2"/>
</dbReference>
<dbReference type="GeneID" id="111594192"/>
<feature type="region of interest" description="Disordered" evidence="1">
    <location>
        <begin position="1"/>
        <end position="26"/>
    </location>
</feature>
<evidence type="ECO:0000313" key="3">
    <source>
        <dbReference type="RefSeq" id="XP_023163158.1"/>
    </source>
</evidence>
<dbReference type="Proteomes" id="UP000504633">
    <property type="component" value="Unplaced"/>
</dbReference>